<dbReference type="EMBL" id="CP036279">
    <property type="protein sequence ID" value="QDU61163.1"/>
    <property type="molecule type" value="Genomic_DNA"/>
</dbReference>
<dbReference type="Proteomes" id="UP000317093">
    <property type="component" value="Chromosome"/>
</dbReference>
<keyword evidence="3" id="KW-0732">Signal</keyword>
<evidence type="ECO:0000256" key="3">
    <source>
        <dbReference type="SAM" id="SignalP"/>
    </source>
</evidence>
<feature type="chain" id="PRO_5021756001" description="SH3b domain-containing protein" evidence="3">
    <location>
        <begin position="28"/>
        <end position="438"/>
    </location>
</feature>
<feature type="region of interest" description="Disordered" evidence="2">
    <location>
        <begin position="233"/>
        <end position="255"/>
    </location>
</feature>
<evidence type="ECO:0008006" key="6">
    <source>
        <dbReference type="Google" id="ProtNLM"/>
    </source>
</evidence>
<gene>
    <name evidence="4" type="ORF">Pan216_20170</name>
</gene>
<dbReference type="KEGG" id="knv:Pan216_20170"/>
<feature type="signal peptide" evidence="3">
    <location>
        <begin position="1"/>
        <end position="27"/>
    </location>
</feature>
<proteinExistence type="predicted"/>
<dbReference type="RefSeq" id="WP_145257792.1">
    <property type="nucleotide sequence ID" value="NZ_CP036279.1"/>
</dbReference>
<evidence type="ECO:0000313" key="5">
    <source>
        <dbReference type="Proteomes" id="UP000317093"/>
    </source>
</evidence>
<feature type="coiled-coil region" evidence="1">
    <location>
        <begin position="257"/>
        <end position="304"/>
    </location>
</feature>
<organism evidence="4 5">
    <name type="scientific">Kolteria novifilia</name>
    <dbReference type="NCBI Taxonomy" id="2527975"/>
    <lineage>
        <taxon>Bacteria</taxon>
        <taxon>Pseudomonadati</taxon>
        <taxon>Planctomycetota</taxon>
        <taxon>Planctomycetia</taxon>
        <taxon>Kolteriales</taxon>
        <taxon>Kolteriaceae</taxon>
        <taxon>Kolteria</taxon>
    </lineage>
</organism>
<accession>A0A518B2E8</accession>
<feature type="compositionally biased region" description="Basic and acidic residues" evidence="2">
    <location>
        <begin position="233"/>
        <end position="242"/>
    </location>
</feature>
<keyword evidence="5" id="KW-1185">Reference proteome</keyword>
<sequence precursor="true">MRHRFRNVGSWLLTWLVASGPSSVASAQPPSAYEAKVANEQAYALSGPGIGFYPTQALSVGEAVTAYGDSTKRWVAIKPPGGSFSWILARTVEEQEDGSGKVIVPSSKVRIGSELTDARHVFQVTLKQGDHVAILDKAYGKEDGKIVAWYKILPPDEEVRYVARTDLDLPSNGTEMPVVAAAAEEKVGLVDDDTDFDSAPQAPLVNAVGSRVIPPAIHEGDPKADEEELTFAKSEKTVPKEESDADQPPVKFADDPKAPLEKRIASLKNQLEAMRARPPEKWSLDEAQESFEKLLDANPTAEQRREIEASLGRVQWWSGLKRTLLDARRQTEAAMQRDSELAQLQQRHEQIAHDVGPRFTAQGVLRPAAIRVDGKTTYTLRNNAGLNTHYIVPVPGLSMDSYVGRRIGVIGTTTNKTDLPVPIVTTEQLVPLDASTGG</sequence>
<keyword evidence="1" id="KW-0175">Coiled coil</keyword>
<protein>
    <recommendedName>
        <fullName evidence="6">SH3b domain-containing protein</fullName>
    </recommendedName>
</protein>
<dbReference type="AlphaFoldDB" id="A0A518B2E8"/>
<dbReference type="OrthoDB" id="288013at2"/>
<evidence type="ECO:0000256" key="1">
    <source>
        <dbReference type="SAM" id="Coils"/>
    </source>
</evidence>
<evidence type="ECO:0000256" key="2">
    <source>
        <dbReference type="SAM" id="MobiDB-lite"/>
    </source>
</evidence>
<name>A0A518B2E8_9BACT</name>
<evidence type="ECO:0000313" key="4">
    <source>
        <dbReference type="EMBL" id="QDU61163.1"/>
    </source>
</evidence>
<reference evidence="4 5" key="1">
    <citation type="submission" date="2019-02" db="EMBL/GenBank/DDBJ databases">
        <title>Deep-cultivation of Planctomycetes and their phenomic and genomic characterization uncovers novel biology.</title>
        <authorList>
            <person name="Wiegand S."/>
            <person name="Jogler M."/>
            <person name="Boedeker C."/>
            <person name="Pinto D."/>
            <person name="Vollmers J."/>
            <person name="Rivas-Marin E."/>
            <person name="Kohn T."/>
            <person name="Peeters S.H."/>
            <person name="Heuer A."/>
            <person name="Rast P."/>
            <person name="Oberbeckmann S."/>
            <person name="Bunk B."/>
            <person name="Jeske O."/>
            <person name="Meyerdierks A."/>
            <person name="Storesund J.E."/>
            <person name="Kallscheuer N."/>
            <person name="Luecker S."/>
            <person name="Lage O.M."/>
            <person name="Pohl T."/>
            <person name="Merkel B.J."/>
            <person name="Hornburger P."/>
            <person name="Mueller R.-W."/>
            <person name="Bruemmer F."/>
            <person name="Labrenz M."/>
            <person name="Spormann A.M."/>
            <person name="Op den Camp H."/>
            <person name="Overmann J."/>
            <person name="Amann R."/>
            <person name="Jetten M.S.M."/>
            <person name="Mascher T."/>
            <person name="Medema M.H."/>
            <person name="Devos D.P."/>
            <person name="Kaster A.-K."/>
            <person name="Ovreas L."/>
            <person name="Rohde M."/>
            <person name="Galperin M.Y."/>
            <person name="Jogler C."/>
        </authorList>
    </citation>
    <scope>NUCLEOTIDE SEQUENCE [LARGE SCALE GENOMIC DNA]</scope>
    <source>
        <strain evidence="4 5">Pan216</strain>
    </source>
</reference>